<feature type="transmembrane region" description="Helical" evidence="6">
    <location>
        <begin position="242"/>
        <end position="265"/>
    </location>
</feature>
<feature type="transmembrane region" description="Helical" evidence="6">
    <location>
        <begin position="413"/>
        <end position="438"/>
    </location>
</feature>
<dbReference type="Proteomes" id="UP000542353">
    <property type="component" value="Unassembled WGS sequence"/>
</dbReference>
<evidence type="ECO:0000256" key="1">
    <source>
        <dbReference type="ARBA" id="ARBA00004651"/>
    </source>
</evidence>
<accession>A0A7W8DY24</accession>
<keyword evidence="10" id="KW-1185">Reference proteome</keyword>
<feature type="transmembrane region" description="Helical" evidence="6">
    <location>
        <begin position="459"/>
        <end position="479"/>
    </location>
</feature>
<feature type="transmembrane region" description="Helical" evidence="6">
    <location>
        <begin position="691"/>
        <end position="711"/>
    </location>
</feature>
<feature type="transmembrane region" description="Helical" evidence="6">
    <location>
        <begin position="785"/>
        <end position="807"/>
    </location>
</feature>
<evidence type="ECO:0000256" key="5">
    <source>
        <dbReference type="ARBA" id="ARBA00023136"/>
    </source>
</evidence>
<feature type="transmembrane region" description="Helical" evidence="6">
    <location>
        <begin position="386"/>
        <end position="407"/>
    </location>
</feature>
<evidence type="ECO:0000256" key="3">
    <source>
        <dbReference type="ARBA" id="ARBA00022692"/>
    </source>
</evidence>
<dbReference type="EMBL" id="JACHIH010000001">
    <property type="protein sequence ID" value="MBB5045441.1"/>
    <property type="molecule type" value="Genomic_DNA"/>
</dbReference>
<evidence type="ECO:0000313" key="10">
    <source>
        <dbReference type="Proteomes" id="UP000542353"/>
    </source>
</evidence>
<dbReference type="RefSeq" id="WP_184253251.1">
    <property type="nucleotide sequence ID" value="NZ_JACHIH010000001.1"/>
</dbReference>
<organism evidence="9 10">
    <name type="scientific">Rhodopseudomonas rhenobacensis</name>
    <dbReference type="NCBI Taxonomy" id="87461"/>
    <lineage>
        <taxon>Bacteria</taxon>
        <taxon>Pseudomonadati</taxon>
        <taxon>Pseudomonadota</taxon>
        <taxon>Alphaproteobacteria</taxon>
        <taxon>Hyphomicrobiales</taxon>
        <taxon>Nitrobacteraceae</taxon>
        <taxon>Rhodopseudomonas</taxon>
    </lineage>
</organism>
<feature type="domain" description="ABC3 transporter permease C-terminal" evidence="7">
    <location>
        <begin position="692"/>
        <end position="811"/>
    </location>
</feature>
<comment type="caution">
    <text evidence="9">The sequence shown here is derived from an EMBL/GenBank/DDBJ whole genome shotgun (WGS) entry which is preliminary data.</text>
</comment>
<keyword evidence="5 6" id="KW-0472">Membrane</keyword>
<dbReference type="InterPro" id="IPR038766">
    <property type="entry name" value="Membrane_comp_ABC_pdt"/>
</dbReference>
<dbReference type="Pfam" id="PF02687">
    <property type="entry name" value="FtsX"/>
    <property type="match status" value="2"/>
</dbReference>
<keyword evidence="3 6" id="KW-0812">Transmembrane</keyword>
<reference evidence="9 10" key="1">
    <citation type="submission" date="2020-08" db="EMBL/GenBank/DDBJ databases">
        <title>Genomic Encyclopedia of Type Strains, Phase IV (KMG-IV): sequencing the most valuable type-strain genomes for metagenomic binning, comparative biology and taxonomic classification.</title>
        <authorList>
            <person name="Goeker M."/>
        </authorList>
    </citation>
    <scope>NUCLEOTIDE SEQUENCE [LARGE SCALE GENOMIC DNA]</scope>
    <source>
        <strain evidence="9 10">DSM 12706</strain>
    </source>
</reference>
<proteinExistence type="predicted"/>
<keyword evidence="2" id="KW-1003">Cell membrane</keyword>
<evidence type="ECO:0000256" key="6">
    <source>
        <dbReference type="SAM" id="Phobius"/>
    </source>
</evidence>
<evidence type="ECO:0000259" key="7">
    <source>
        <dbReference type="Pfam" id="PF02687"/>
    </source>
</evidence>
<keyword evidence="4 6" id="KW-1133">Transmembrane helix</keyword>
<protein>
    <submittedName>
        <fullName evidence="9">Putative ABC transport system permease protein</fullName>
    </submittedName>
</protein>
<dbReference type="InterPro" id="IPR003838">
    <property type="entry name" value="ABC3_permease_C"/>
</dbReference>
<gene>
    <name evidence="9" type="ORF">HNR60_000170</name>
</gene>
<dbReference type="AlphaFoldDB" id="A0A7W8DY24"/>
<dbReference type="GO" id="GO:0005886">
    <property type="term" value="C:plasma membrane"/>
    <property type="evidence" value="ECO:0007669"/>
    <property type="project" value="UniProtKB-SubCell"/>
</dbReference>
<feature type="transmembrane region" description="Helical" evidence="6">
    <location>
        <begin position="740"/>
        <end position="765"/>
    </location>
</feature>
<evidence type="ECO:0000313" key="9">
    <source>
        <dbReference type="EMBL" id="MBB5045441.1"/>
    </source>
</evidence>
<dbReference type="PANTHER" id="PTHR30287">
    <property type="entry name" value="MEMBRANE COMPONENT OF PREDICTED ABC SUPERFAMILY METABOLITE UPTAKE TRANSPORTER"/>
    <property type="match status" value="1"/>
</dbReference>
<sequence length="822" mass="86913">MKRALWILAVLLSHWRRHPMQLATLLVGLISATALWSGVQALNQQARISYDRAASALGGARTATLVGSNGESLPQQIFVELRRAGWPVSPMLEGRIQIGGRSLRLLGVEPLSLPIEASAAPAIGTSGLQGFLSPPGQTLIAPDTLAELKAAAGDTPLTNTGLTLPPLTPQNESVPGLLVVDIGVAQRLLNMPEKISQLLLGQRDLGPRAPLASIAGGETLRLVEPDAETDLERLTDSFHLNLTAFGLLSFLVGLFIVNSAIGLAFEQRRPMLRTLRACGVSALQLNSVLIVELVGLALLAGLIGLVCGYFIAATLLPDVAASLRGLYGAQIPGELTLRPQWWAAGLAISVIGALGAASASLLKAIRLPVLAAAQPYAWQQAQQTALIVQGALALIVFAGGVGCLLLGDSLVAGFAVLAAILLGAALALPAVLGLVLLLSERVARKPLAKWFWADSRMQLSGLSLALMALLLALGVNVGVGTMVQSFSKTFTGWLDGRLAAEVYLNAASDAQAVEIKAWLRDRPEVQAVLPGSRAEAQLGGWPIDLIGFADHATYREQWPLLESSPGAWDLVARGEAALISEQLALRLKLKLGDRVAVPTPQGSWPLEVVAIYADYGNPRGQLGVAIAALVAHFPGIAQTRFGLRVTPAAVPALVTALREKFALDNRSLADQAALKAESRKIFNRTFAVTNALNAFTLGIAGVALLTSLLTLSQSRLPQLAPLWAIGITRRKLAVIELMKTLSVALITALLALPLGLVVAWCLIAVVNVKAFGWRLPFQVFPEQLVQLVGIAMLASLLAALLPILNLLRMQPAQLVKVFADER</sequence>
<dbReference type="Pfam" id="PF12704">
    <property type="entry name" value="MacB_PCD"/>
    <property type="match status" value="1"/>
</dbReference>
<feature type="transmembrane region" description="Helical" evidence="6">
    <location>
        <begin position="285"/>
        <end position="312"/>
    </location>
</feature>
<dbReference type="InterPro" id="IPR025857">
    <property type="entry name" value="MacB_PCD"/>
</dbReference>
<dbReference type="PANTHER" id="PTHR30287:SF2">
    <property type="entry name" value="BLL1001 PROTEIN"/>
    <property type="match status" value="1"/>
</dbReference>
<feature type="transmembrane region" description="Helical" evidence="6">
    <location>
        <begin position="341"/>
        <end position="365"/>
    </location>
</feature>
<comment type="subcellular location">
    <subcellularLocation>
        <location evidence="1">Cell membrane</location>
        <topology evidence="1">Multi-pass membrane protein</topology>
    </subcellularLocation>
</comment>
<evidence type="ECO:0000259" key="8">
    <source>
        <dbReference type="Pfam" id="PF12704"/>
    </source>
</evidence>
<evidence type="ECO:0000256" key="4">
    <source>
        <dbReference type="ARBA" id="ARBA00022989"/>
    </source>
</evidence>
<feature type="domain" description="MacB-like periplasmic core" evidence="8">
    <location>
        <begin position="464"/>
        <end position="623"/>
    </location>
</feature>
<feature type="domain" description="ABC3 transporter permease C-terminal" evidence="7">
    <location>
        <begin position="244"/>
        <end position="362"/>
    </location>
</feature>
<evidence type="ECO:0000256" key="2">
    <source>
        <dbReference type="ARBA" id="ARBA00022475"/>
    </source>
</evidence>
<name>A0A7W8DY24_9BRAD</name>